<evidence type="ECO:0000313" key="6">
    <source>
        <dbReference type="EMBL" id="SDS67867.1"/>
    </source>
</evidence>
<dbReference type="OrthoDB" id="5422338at2"/>
<organism evidence="6 7">
    <name type="scientific">Corynebacterium timonense</name>
    <dbReference type="NCBI Taxonomy" id="441500"/>
    <lineage>
        <taxon>Bacteria</taxon>
        <taxon>Bacillati</taxon>
        <taxon>Actinomycetota</taxon>
        <taxon>Actinomycetes</taxon>
        <taxon>Mycobacteriales</taxon>
        <taxon>Corynebacteriaceae</taxon>
        <taxon>Corynebacterium</taxon>
    </lineage>
</organism>
<keyword evidence="2" id="KW-0812">Transmembrane</keyword>
<dbReference type="GO" id="GO:0012505">
    <property type="term" value="C:endomembrane system"/>
    <property type="evidence" value="ECO:0007669"/>
    <property type="project" value="UniProtKB-SubCell"/>
</dbReference>
<name>A0A1H1U668_9CORY</name>
<evidence type="ECO:0000256" key="1">
    <source>
        <dbReference type="ARBA" id="ARBA00004127"/>
    </source>
</evidence>
<dbReference type="InterPro" id="IPR011020">
    <property type="entry name" value="HTTM-like"/>
</dbReference>
<dbReference type="SMART" id="SM00752">
    <property type="entry name" value="HTTM"/>
    <property type="match status" value="1"/>
</dbReference>
<dbReference type="STRING" id="1203190.GCA_000312345_00776"/>
<sequence length="286" mass="32073">MFTKSPHRDPVSDTARAFSAGSRITAVGTFISAAEEFSRSREMSDTGLFSWPIRRTAFRALSHPKLDKPLRTLGHPRYRWLVGARALASLGVIVAPRRSKSRLVSLFALSGLLLVKSYRSSYGSDGSDQMSFISAASTAIAETPRLTPQQQDVMSGFVAFQSVLSYFSAGVAKLRSPVWRDGSAIEGIFRTKTYGDEWLYQFVHRHRWARLTLAWSVIVAETIFPIILALPPVARRAQFLVAAGFHVGNARFMGLNRFFWAFLGTYPHVEHNAAFLRQAWQEQSRK</sequence>
<keyword evidence="3" id="KW-1133">Transmembrane helix</keyword>
<proteinExistence type="predicted"/>
<protein>
    <submittedName>
        <fullName evidence="6">Vitamin K-dependent gamma-carboxylase</fullName>
    </submittedName>
</protein>
<evidence type="ECO:0000313" key="7">
    <source>
        <dbReference type="Proteomes" id="UP000182237"/>
    </source>
</evidence>
<keyword evidence="4" id="KW-0472">Membrane</keyword>
<accession>A0A1H1U668</accession>
<feature type="domain" description="HTTM-like" evidence="5">
    <location>
        <begin position="8"/>
        <end position="280"/>
    </location>
</feature>
<gene>
    <name evidence="6" type="ORF">SAMN04488539_2154</name>
</gene>
<evidence type="ECO:0000256" key="2">
    <source>
        <dbReference type="ARBA" id="ARBA00022692"/>
    </source>
</evidence>
<reference evidence="6 7" key="1">
    <citation type="submission" date="2016-10" db="EMBL/GenBank/DDBJ databases">
        <authorList>
            <person name="de Groot N.N."/>
        </authorList>
    </citation>
    <scope>NUCLEOTIDE SEQUENCE [LARGE SCALE GENOMIC DNA]</scope>
    <source>
        <strain evidence="6 7">DSM 45434</strain>
    </source>
</reference>
<evidence type="ECO:0000256" key="3">
    <source>
        <dbReference type="ARBA" id="ARBA00022989"/>
    </source>
</evidence>
<dbReference type="EMBL" id="LT629765">
    <property type="protein sequence ID" value="SDS67867.1"/>
    <property type="molecule type" value="Genomic_DNA"/>
</dbReference>
<dbReference type="eggNOG" id="COG0400">
    <property type="taxonomic scope" value="Bacteria"/>
</dbReference>
<dbReference type="AlphaFoldDB" id="A0A1H1U668"/>
<evidence type="ECO:0000256" key="4">
    <source>
        <dbReference type="ARBA" id="ARBA00023136"/>
    </source>
</evidence>
<dbReference type="Proteomes" id="UP000182237">
    <property type="component" value="Chromosome I"/>
</dbReference>
<evidence type="ECO:0000259" key="5">
    <source>
        <dbReference type="SMART" id="SM00752"/>
    </source>
</evidence>
<comment type="subcellular location">
    <subcellularLocation>
        <location evidence="1">Endomembrane system</location>
        <topology evidence="1">Multi-pass membrane protein</topology>
    </subcellularLocation>
</comment>
<keyword evidence="7" id="KW-1185">Reference proteome</keyword>
<dbReference type="RefSeq" id="WP_019193624.1">
    <property type="nucleotide sequence ID" value="NZ_LT629765.1"/>
</dbReference>